<dbReference type="InterPro" id="IPR013196">
    <property type="entry name" value="HTH_11"/>
</dbReference>
<dbReference type="CDD" id="cd00211">
    <property type="entry name" value="PTS_IIA_fru"/>
    <property type="match status" value="1"/>
</dbReference>
<keyword evidence="10" id="KW-1185">Reference proteome</keyword>
<evidence type="ECO:0000259" key="7">
    <source>
        <dbReference type="PROSITE" id="PS51099"/>
    </source>
</evidence>
<organism evidence="9 10">
    <name type="scientific">Rossellomorea oryzaecorticis</name>
    <dbReference type="NCBI Taxonomy" id="1396505"/>
    <lineage>
        <taxon>Bacteria</taxon>
        <taxon>Bacillati</taxon>
        <taxon>Bacillota</taxon>
        <taxon>Bacilli</taxon>
        <taxon>Bacillales</taxon>
        <taxon>Bacillaceae</taxon>
        <taxon>Rossellomorea</taxon>
    </lineage>
</organism>
<evidence type="ECO:0000259" key="8">
    <source>
        <dbReference type="PROSITE" id="PS51372"/>
    </source>
</evidence>
<dbReference type="Gene3D" id="1.10.10.10">
    <property type="entry name" value="Winged helix-like DNA-binding domain superfamily/Winged helix DNA-binding domain"/>
    <property type="match status" value="2"/>
</dbReference>
<dbReference type="SUPFAM" id="SSF63520">
    <property type="entry name" value="PTS-regulatory domain, PRD"/>
    <property type="match status" value="2"/>
</dbReference>
<dbReference type="InterPro" id="IPR007737">
    <property type="entry name" value="Mga_HTH"/>
</dbReference>
<dbReference type="Proteomes" id="UP001389717">
    <property type="component" value="Unassembled WGS sequence"/>
</dbReference>
<dbReference type="EMBL" id="JBBYAF010000001">
    <property type="protein sequence ID" value="MEL3970829.1"/>
    <property type="molecule type" value="Genomic_DNA"/>
</dbReference>
<protein>
    <submittedName>
        <fullName evidence="9">BglG family transcription antiterminator</fullName>
    </submittedName>
</protein>
<dbReference type="PROSITE" id="PS51099">
    <property type="entry name" value="PTS_EIIB_TYPE_2"/>
    <property type="match status" value="1"/>
</dbReference>
<dbReference type="RefSeq" id="WP_341979423.1">
    <property type="nucleotide sequence ID" value="NZ_JBBYAF010000001.1"/>
</dbReference>
<comment type="caution">
    <text evidence="9">The sequence shown here is derived from an EMBL/GenBank/DDBJ whole genome shotgun (WGS) entry which is preliminary data.</text>
</comment>
<accession>A0ABU9K450</accession>
<feature type="domain" description="PTS EIIB type-2" evidence="7">
    <location>
        <begin position="405"/>
        <end position="495"/>
    </location>
</feature>
<dbReference type="InterPro" id="IPR050661">
    <property type="entry name" value="BglG_antiterminators"/>
</dbReference>
<dbReference type="Pfam" id="PF08279">
    <property type="entry name" value="HTH_11"/>
    <property type="match status" value="1"/>
</dbReference>
<feature type="domain" description="PTS EIIA type-2" evidence="6">
    <location>
        <begin position="504"/>
        <end position="643"/>
    </location>
</feature>
<evidence type="ECO:0000256" key="5">
    <source>
        <dbReference type="ARBA" id="ARBA00023163"/>
    </source>
</evidence>
<dbReference type="SUPFAM" id="SSF52794">
    <property type="entry name" value="PTS system IIB component-like"/>
    <property type="match status" value="1"/>
</dbReference>
<dbReference type="SUPFAM" id="SSF55804">
    <property type="entry name" value="Phoshotransferase/anion transport protein"/>
    <property type="match status" value="1"/>
</dbReference>
<keyword evidence="4" id="KW-0010">Activator</keyword>
<dbReference type="PROSITE" id="PS00372">
    <property type="entry name" value="PTS_EIIA_TYPE_2_HIS"/>
    <property type="match status" value="1"/>
</dbReference>
<dbReference type="Pfam" id="PF00359">
    <property type="entry name" value="PTS_EIIA_2"/>
    <property type="match status" value="1"/>
</dbReference>
<keyword evidence="5" id="KW-0804">Transcription</keyword>
<dbReference type="Gene3D" id="1.10.1790.10">
    <property type="entry name" value="PRD domain"/>
    <property type="match status" value="2"/>
</dbReference>
<dbReference type="InterPro" id="IPR036634">
    <property type="entry name" value="PRD_sf"/>
</dbReference>
<proteinExistence type="predicted"/>
<keyword evidence="3" id="KW-0805">Transcription regulation</keyword>
<dbReference type="InterPro" id="IPR013011">
    <property type="entry name" value="PTS_EIIB_2"/>
</dbReference>
<evidence type="ECO:0000256" key="1">
    <source>
        <dbReference type="ARBA" id="ARBA00022679"/>
    </source>
</evidence>
<evidence type="ECO:0000313" key="9">
    <source>
        <dbReference type="EMBL" id="MEL3970829.1"/>
    </source>
</evidence>
<dbReference type="PROSITE" id="PS51372">
    <property type="entry name" value="PRD_2"/>
    <property type="match status" value="2"/>
</dbReference>
<dbReference type="Gene3D" id="3.40.50.2300">
    <property type="match status" value="1"/>
</dbReference>
<evidence type="ECO:0000313" key="10">
    <source>
        <dbReference type="Proteomes" id="UP001389717"/>
    </source>
</evidence>
<evidence type="ECO:0000259" key="6">
    <source>
        <dbReference type="PROSITE" id="PS51094"/>
    </source>
</evidence>
<name>A0ABU9K450_9BACI</name>
<evidence type="ECO:0000256" key="2">
    <source>
        <dbReference type="ARBA" id="ARBA00022737"/>
    </source>
</evidence>
<feature type="domain" description="PRD" evidence="8">
    <location>
        <begin position="183"/>
        <end position="288"/>
    </location>
</feature>
<dbReference type="Gene3D" id="3.40.930.10">
    <property type="entry name" value="Mannitol-specific EII, Chain A"/>
    <property type="match status" value="1"/>
</dbReference>
<evidence type="ECO:0000256" key="3">
    <source>
        <dbReference type="ARBA" id="ARBA00023015"/>
    </source>
</evidence>
<dbReference type="InterPro" id="IPR016152">
    <property type="entry name" value="PTrfase/Anion_transptr"/>
</dbReference>
<keyword evidence="2" id="KW-0677">Repeat</keyword>
<dbReference type="Pfam" id="PF05043">
    <property type="entry name" value="Mga"/>
    <property type="match status" value="1"/>
</dbReference>
<dbReference type="InterPro" id="IPR011608">
    <property type="entry name" value="PRD"/>
</dbReference>
<dbReference type="InterPro" id="IPR036390">
    <property type="entry name" value="WH_DNA-bd_sf"/>
</dbReference>
<dbReference type="InterPro" id="IPR002178">
    <property type="entry name" value="PTS_EIIA_type-2_dom"/>
</dbReference>
<dbReference type="PROSITE" id="PS51094">
    <property type="entry name" value="PTS_EIIA_TYPE_2"/>
    <property type="match status" value="1"/>
</dbReference>
<dbReference type="PANTHER" id="PTHR30185">
    <property type="entry name" value="CRYPTIC BETA-GLUCOSIDE BGL OPERON ANTITERMINATOR"/>
    <property type="match status" value="1"/>
</dbReference>
<dbReference type="PANTHER" id="PTHR30185:SF12">
    <property type="entry name" value="TRANSCRIPTIONAL REGULATOR MANR"/>
    <property type="match status" value="1"/>
</dbReference>
<sequence>MNERQQKIIRILLSQANQFLLVKDLTDELNCSEKTVRNDLKVIESYTEDYASAVLIRKPGLGICIEINEDDKSRLYKELQAMSSKGNTFEDEERLVRIAYHLLMSLKSVTVQDLMTSYYVGKSVIRKDIEQIEMWLSRFDLLLESKQKVGLTLEGTEKNKRLALSRLSELVRSEETSAFLKKQFAPYEVNGVVSGLRELQKNHSLAFTDDSFDRIVIHTLMMVKRTKLHQFIALSDAEISFVKKQKEFSWTGELLETLERFFSVRFPEEERAYLTLHFLGGKFLHRDRDDLEGTDELLSMMINELVGSLSESNGVEFKGDAELLNGLHVHLYSTLNRLKHGLPVSNVMLQEIKNMYPYMFDQILFALEGINQTLPVEIPEEEAAYLTLHFQASLERLKNQHLAVKKVVVVCHMGIGMSQLLRTKIERKFHTLQVIDCIAHSELQTFAGKHEIDFIISTVPLERVKIPHIVVSPLLEKGEENRLQQWVKQLDRPEGASGESVLLSYTNPFLVFLHLDETNKYDIIKKLSNDLYKKGYVEKEYMESSMIRERMAATTVGAGIAIPHGNPRFIRQSVMAVATLKEPVEWGEEKVSLVFMLAVKNDKQEKVKQLFREISQLSENPGQIQSLLKETDRMQFLSSLQGE</sequence>
<evidence type="ECO:0000256" key="4">
    <source>
        <dbReference type="ARBA" id="ARBA00023159"/>
    </source>
</evidence>
<gene>
    <name evidence="9" type="ORF">AAEO50_00915</name>
</gene>
<dbReference type="InterPro" id="IPR036388">
    <property type="entry name" value="WH-like_DNA-bd_sf"/>
</dbReference>
<keyword evidence="1" id="KW-0808">Transferase</keyword>
<feature type="domain" description="PRD" evidence="8">
    <location>
        <begin position="293"/>
        <end position="400"/>
    </location>
</feature>
<dbReference type="InterPro" id="IPR036095">
    <property type="entry name" value="PTS_EIIB-like_sf"/>
</dbReference>
<reference evidence="9 10" key="1">
    <citation type="submission" date="2024-04" db="EMBL/GenBank/DDBJ databases">
        <title>Bacillus oryzaecorticis sp. nov., a moderately halophilic bacterium isolated from rice husks.</title>
        <authorList>
            <person name="Zhu H.-S."/>
        </authorList>
    </citation>
    <scope>NUCLEOTIDE SEQUENCE [LARGE SCALE GENOMIC DNA]</scope>
    <source>
        <strain evidence="9 10">ZC255</strain>
    </source>
</reference>
<dbReference type="Pfam" id="PF00874">
    <property type="entry name" value="PRD"/>
    <property type="match status" value="2"/>
</dbReference>
<dbReference type="SUPFAM" id="SSF46785">
    <property type="entry name" value="Winged helix' DNA-binding domain"/>
    <property type="match status" value="1"/>
</dbReference>
<dbReference type="CDD" id="cd05568">
    <property type="entry name" value="PTS_IIB_bgl_like"/>
    <property type="match status" value="1"/>
</dbReference>